<dbReference type="InterPro" id="IPR036942">
    <property type="entry name" value="Beta-barrel_TonB_sf"/>
</dbReference>
<evidence type="ECO:0000256" key="6">
    <source>
        <dbReference type="ARBA" id="ARBA00023237"/>
    </source>
</evidence>
<protein>
    <submittedName>
        <fullName evidence="10">TonB-dependent receptor</fullName>
    </submittedName>
</protein>
<evidence type="ECO:0000256" key="3">
    <source>
        <dbReference type="ARBA" id="ARBA00022452"/>
    </source>
</evidence>
<organism evidence="10 11">
    <name type="scientific">Rhodocytophaga aerolata</name>
    <dbReference type="NCBI Taxonomy" id="455078"/>
    <lineage>
        <taxon>Bacteria</taxon>
        <taxon>Pseudomonadati</taxon>
        <taxon>Bacteroidota</taxon>
        <taxon>Cytophagia</taxon>
        <taxon>Cytophagales</taxon>
        <taxon>Rhodocytophagaceae</taxon>
        <taxon>Rhodocytophaga</taxon>
    </lineage>
</organism>
<dbReference type="InterPro" id="IPR012910">
    <property type="entry name" value="Plug_dom"/>
</dbReference>
<keyword evidence="11" id="KW-1185">Reference proteome</keyword>
<dbReference type="Gene3D" id="2.170.130.10">
    <property type="entry name" value="TonB-dependent receptor, plug domain"/>
    <property type="match status" value="1"/>
</dbReference>
<reference evidence="10" key="1">
    <citation type="submission" date="2023-07" db="EMBL/GenBank/DDBJ databases">
        <title>The genome sequence of Rhodocytophaga aerolata KACC 12507.</title>
        <authorList>
            <person name="Zhang X."/>
        </authorList>
    </citation>
    <scope>NUCLEOTIDE SEQUENCE</scope>
    <source>
        <strain evidence="10">KACC 12507</strain>
    </source>
</reference>
<feature type="region of interest" description="Disordered" evidence="8">
    <location>
        <begin position="100"/>
        <end position="142"/>
    </location>
</feature>
<dbReference type="PROSITE" id="PS52016">
    <property type="entry name" value="TONB_DEPENDENT_REC_3"/>
    <property type="match status" value="1"/>
</dbReference>
<dbReference type="EMBL" id="JAUKPO010000002">
    <property type="protein sequence ID" value="MDO1445670.1"/>
    <property type="molecule type" value="Genomic_DNA"/>
</dbReference>
<evidence type="ECO:0000259" key="9">
    <source>
        <dbReference type="Pfam" id="PF07715"/>
    </source>
</evidence>
<dbReference type="Proteomes" id="UP001168528">
    <property type="component" value="Unassembled WGS sequence"/>
</dbReference>
<keyword evidence="10" id="KW-0675">Receptor</keyword>
<dbReference type="RefSeq" id="WP_302036471.1">
    <property type="nucleotide sequence ID" value="NZ_JAUKPO010000002.1"/>
</dbReference>
<evidence type="ECO:0000313" key="10">
    <source>
        <dbReference type="EMBL" id="MDO1445670.1"/>
    </source>
</evidence>
<evidence type="ECO:0000256" key="7">
    <source>
        <dbReference type="PROSITE-ProRule" id="PRU01360"/>
    </source>
</evidence>
<keyword evidence="4 7" id="KW-0812">Transmembrane</keyword>
<comment type="similarity">
    <text evidence="7">Belongs to the TonB-dependent receptor family.</text>
</comment>
<evidence type="ECO:0000256" key="8">
    <source>
        <dbReference type="SAM" id="MobiDB-lite"/>
    </source>
</evidence>
<dbReference type="Gene3D" id="3.55.50.30">
    <property type="match status" value="1"/>
</dbReference>
<keyword evidence="6 7" id="KW-0998">Cell outer membrane</keyword>
<dbReference type="Gene3D" id="2.60.40.1120">
    <property type="entry name" value="Carboxypeptidase-like, regulatory domain"/>
    <property type="match status" value="1"/>
</dbReference>
<name>A0ABT8R0Q2_9BACT</name>
<dbReference type="Pfam" id="PF13715">
    <property type="entry name" value="CarbopepD_reg_2"/>
    <property type="match status" value="1"/>
</dbReference>
<sequence length="920" mass="102415">MLLTIFLLQNANAQIQNSTPISITATYTNQPLQEVITDLEGKYPIRFFYKKEWIGNMKISTSLSNEPVAGVVEKMLSGTGLRFVLYDEQTIVLLREAAPTNTPDSSIASTPAPNSPSTEQSVTPDPPSAANTQATFRKFGPDKNGQKVKISGNIREKSTGESIMGATIYVEELKAGTVTNNTGFYSLTIPSGTYTITFNYIGYKPEKKQVNIKNNQTLNVELFDQAVEMQEVTVFGEAADRNIAKPEMSVARLDIKTIRKMPALLGEVDIVKSLLLLPGVTTVGEGATGFNVRGGSTDQNLILLDHAPVYNSSHLFGLFSVFNPDIVKDVTLYRGGIPAQFGGRIASVLDITLRDAAPKKWTGKGGIGLVSNRLALEGPIIPNKLAVMVAARGSYADWLLKMVPNESVKGTQAHFYDINGKIDYLLNDKNKLSISGYLGKDVFRLPADSIATVAVNSSSTVFNWGNSNATLRWTHAFSKKLFSNAVAVYSKYTSKITNPEGPNAFDLPAKIDYRNLEYSLTYFSGDKHKTDAGASVIQYILSPGSLVPRTGSLTLPVYLNNEHALESALYLNDEFRINPVLTLMYGVRFSMFQNRGPGQRYTYEEGVPREIYTIVDTTTYRNGQVAQQYQGFEPRISAKISLNSNSSIKLSYNRMRQYIHLISNTTAAAPTDRWKLSDQYVQPQIGDQLALGLFKNFFGNAYETSVEVYYKQINNIIDYKDGASLLLNQAIEADLLAGKGKAYGLEAQVKKTVGRLTGWASYTYSRTFIQVDGQYPEERINRGKYYPANYDKPHNLNVVMAFQKNRRWNLSANFVYSTGRPVTYPESKYVVGGVSVANYDLRNQNRIPDYHRLDVSATVDGNHRRNKKWDGSWTFSIYNVYSRKNAYSVFFRATNGATPEAYKLSIFASMFPSITYNFKF</sequence>
<dbReference type="SUPFAM" id="SSF49464">
    <property type="entry name" value="Carboxypeptidase regulatory domain-like"/>
    <property type="match status" value="1"/>
</dbReference>
<dbReference type="SUPFAM" id="SSF56935">
    <property type="entry name" value="Porins"/>
    <property type="match status" value="1"/>
</dbReference>
<proteinExistence type="inferred from homology"/>
<dbReference type="InterPro" id="IPR039426">
    <property type="entry name" value="TonB-dep_rcpt-like"/>
</dbReference>
<accession>A0ABT8R0Q2</accession>
<evidence type="ECO:0000256" key="4">
    <source>
        <dbReference type="ARBA" id="ARBA00022692"/>
    </source>
</evidence>
<dbReference type="Gene3D" id="2.40.170.20">
    <property type="entry name" value="TonB-dependent receptor, beta-barrel domain"/>
    <property type="match status" value="1"/>
</dbReference>
<keyword evidence="3 7" id="KW-1134">Transmembrane beta strand</keyword>
<dbReference type="InterPro" id="IPR008969">
    <property type="entry name" value="CarboxyPept-like_regulatory"/>
</dbReference>
<comment type="caution">
    <text evidence="10">The sequence shown here is derived from an EMBL/GenBank/DDBJ whole genome shotgun (WGS) entry which is preliminary data.</text>
</comment>
<comment type="subcellular location">
    <subcellularLocation>
        <location evidence="1 7">Cell outer membrane</location>
        <topology evidence="1 7">Multi-pass membrane protein</topology>
    </subcellularLocation>
</comment>
<keyword evidence="5 7" id="KW-0472">Membrane</keyword>
<evidence type="ECO:0000256" key="5">
    <source>
        <dbReference type="ARBA" id="ARBA00023136"/>
    </source>
</evidence>
<evidence type="ECO:0000256" key="2">
    <source>
        <dbReference type="ARBA" id="ARBA00022448"/>
    </source>
</evidence>
<keyword evidence="2 7" id="KW-0813">Transport</keyword>
<feature type="domain" description="TonB-dependent receptor plug" evidence="9">
    <location>
        <begin position="268"/>
        <end position="344"/>
    </location>
</feature>
<feature type="compositionally biased region" description="Polar residues" evidence="8">
    <location>
        <begin position="100"/>
        <end position="135"/>
    </location>
</feature>
<gene>
    <name evidence="10" type="ORF">Q0590_05385</name>
</gene>
<dbReference type="Pfam" id="PF07715">
    <property type="entry name" value="Plug"/>
    <property type="match status" value="1"/>
</dbReference>
<dbReference type="InterPro" id="IPR037066">
    <property type="entry name" value="Plug_dom_sf"/>
</dbReference>
<evidence type="ECO:0000313" key="11">
    <source>
        <dbReference type="Proteomes" id="UP001168528"/>
    </source>
</evidence>
<evidence type="ECO:0000256" key="1">
    <source>
        <dbReference type="ARBA" id="ARBA00004571"/>
    </source>
</evidence>